<proteinExistence type="predicted"/>
<evidence type="ECO:0008006" key="4">
    <source>
        <dbReference type="Google" id="ProtNLM"/>
    </source>
</evidence>
<dbReference type="Gene3D" id="1.10.443.10">
    <property type="entry name" value="Intergrase catalytic core"/>
    <property type="match status" value="1"/>
</dbReference>
<name>A0ABQ6EPD4_9VIBR</name>
<dbReference type="RefSeq" id="WP_089122337.1">
    <property type="nucleotide sequence ID" value="NZ_BSPV01000006.1"/>
</dbReference>
<dbReference type="InterPro" id="IPR013762">
    <property type="entry name" value="Integrase-like_cat_sf"/>
</dbReference>
<organism evidence="2 3">
    <name type="scientific">Vibrio algivorus</name>
    <dbReference type="NCBI Taxonomy" id="1667024"/>
    <lineage>
        <taxon>Bacteria</taxon>
        <taxon>Pseudomonadati</taxon>
        <taxon>Pseudomonadota</taxon>
        <taxon>Gammaproteobacteria</taxon>
        <taxon>Vibrionales</taxon>
        <taxon>Vibrionaceae</taxon>
        <taxon>Vibrio</taxon>
    </lineage>
</organism>
<gene>
    <name evidence="2" type="ORF">GCM10007931_19730</name>
</gene>
<accession>A0ABQ6EPD4</accession>
<evidence type="ECO:0000313" key="2">
    <source>
        <dbReference type="EMBL" id="GLT14998.1"/>
    </source>
</evidence>
<sequence length="296" mass="33392">MSTQAVDAIPAELHSKYLTLMKERGVFWYDMAKLCLDFGLRNIEARELRAEHIDLERGIIILSDSKQVRSYVTKTANKQIQKQWLIEGRRFLRSAIGGELAPLLVRMCTTVDQLEALAQEYDLFEEYNQAREQHYATNVEQVRVEVERSAPKGRVIDFSRYHEAKRILKARVEKYGAVGGYLFPACELRSNRAKGQGYEPVSRQSVYRIVQTVGEALKAVSGRCREALKGIRLGLHSARKAAVQKVANSIDMMAASLWIGHGNGSGDIATTQRYLDRSEKRINAINNQLAAMVCDG</sequence>
<dbReference type="SUPFAM" id="SSF56349">
    <property type="entry name" value="DNA breaking-rejoining enzymes"/>
    <property type="match status" value="1"/>
</dbReference>
<keyword evidence="3" id="KW-1185">Reference proteome</keyword>
<dbReference type="InterPro" id="IPR011010">
    <property type="entry name" value="DNA_brk_join_enz"/>
</dbReference>
<evidence type="ECO:0000313" key="3">
    <source>
        <dbReference type="Proteomes" id="UP001157156"/>
    </source>
</evidence>
<reference evidence="3" key="1">
    <citation type="journal article" date="2019" name="Int. J. Syst. Evol. Microbiol.">
        <title>The Global Catalogue of Microorganisms (GCM) 10K type strain sequencing project: providing services to taxonomists for standard genome sequencing and annotation.</title>
        <authorList>
            <consortium name="The Broad Institute Genomics Platform"/>
            <consortium name="The Broad Institute Genome Sequencing Center for Infectious Disease"/>
            <person name="Wu L."/>
            <person name="Ma J."/>
        </authorList>
    </citation>
    <scope>NUCLEOTIDE SEQUENCE [LARGE SCALE GENOMIC DNA]</scope>
    <source>
        <strain evidence="3">NBRC 111146</strain>
    </source>
</reference>
<evidence type="ECO:0000256" key="1">
    <source>
        <dbReference type="ARBA" id="ARBA00023172"/>
    </source>
</evidence>
<protein>
    <recommendedName>
        <fullName evidence="4">Tyrosine-type recombinase/integrase</fullName>
    </recommendedName>
</protein>
<dbReference type="Proteomes" id="UP001157156">
    <property type="component" value="Unassembled WGS sequence"/>
</dbReference>
<keyword evidence="1" id="KW-0233">DNA recombination</keyword>
<comment type="caution">
    <text evidence="2">The sequence shown here is derived from an EMBL/GenBank/DDBJ whole genome shotgun (WGS) entry which is preliminary data.</text>
</comment>
<dbReference type="EMBL" id="BSPV01000006">
    <property type="protein sequence ID" value="GLT14998.1"/>
    <property type="molecule type" value="Genomic_DNA"/>
</dbReference>